<dbReference type="InParanoid" id="G9MIM5"/>
<evidence type="ECO:0000256" key="1">
    <source>
        <dbReference type="SAM" id="Coils"/>
    </source>
</evidence>
<accession>G9MIM5</accession>
<comment type="caution">
    <text evidence="3">The sequence shown here is derived from an EMBL/GenBank/DDBJ whole genome shotgun (WGS) entry which is preliminary data.</text>
</comment>
<keyword evidence="4" id="KW-1185">Reference proteome</keyword>
<keyword evidence="1" id="KW-0175">Coiled coil</keyword>
<evidence type="ECO:0000256" key="2">
    <source>
        <dbReference type="SAM" id="MobiDB-lite"/>
    </source>
</evidence>
<feature type="region of interest" description="Disordered" evidence="2">
    <location>
        <begin position="1"/>
        <end position="40"/>
    </location>
</feature>
<evidence type="ECO:0000313" key="3">
    <source>
        <dbReference type="EMBL" id="EHK25342.1"/>
    </source>
</evidence>
<organism evidence="3 4">
    <name type="scientific">Hypocrea virens (strain Gv29-8 / FGSC 10586)</name>
    <name type="common">Gliocladium virens</name>
    <name type="synonym">Trichoderma virens</name>
    <dbReference type="NCBI Taxonomy" id="413071"/>
    <lineage>
        <taxon>Eukaryota</taxon>
        <taxon>Fungi</taxon>
        <taxon>Dikarya</taxon>
        <taxon>Ascomycota</taxon>
        <taxon>Pezizomycotina</taxon>
        <taxon>Sordariomycetes</taxon>
        <taxon>Hypocreomycetidae</taxon>
        <taxon>Hypocreales</taxon>
        <taxon>Hypocreaceae</taxon>
        <taxon>Trichoderma</taxon>
    </lineage>
</organism>
<sequence length="135" mass="15630">MAGKDDTAVLDVDRSRQASVKTPEPAEQRNGSVTPNPLPVLEPFDWDDFENRYKKALKEADGQEEEILREAQNLFKYFEAWAEAAAIHDDKRAVKRLQTRQRYINISEQRVAQKQQHYNEVVRAFENALALLRST</sequence>
<dbReference type="EMBL" id="ABDF02000003">
    <property type="protein sequence ID" value="EHK25342.1"/>
    <property type="molecule type" value="Genomic_DNA"/>
</dbReference>
<name>G9MIM5_HYPVG</name>
<dbReference type="RefSeq" id="XP_013959552.1">
    <property type="nucleotide sequence ID" value="XM_014104077.1"/>
</dbReference>
<feature type="coiled-coil region" evidence="1">
    <location>
        <begin position="46"/>
        <end position="73"/>
    </location>
</feature>
<dbReference type="AlphaFoldDB" id="G9MIM5"/>
<dbReference type="OMA" id="QSGHEHE"/>
<protein>
    <submittedName>
        <fullName evidence="3">Uncharacterized protein</fullName>
    </submittedName>
</protein>
<dbReference type="Proteomes" id="UP000007115">
    <property type="component" value="Unassembled WGS sequence"/>
</dbReference>
<dbReference type="HOGENOM" id="CLU_097655_0_0_1"/>
<reference evidence="3 4" key="1">
    <citation type="journal article" date="2011" name="Genome Biol.">
        <title>Comparative genome sequence analysis underscores mycoparasitism as the ancestral life style of Trichoderma.</title>
        <authorList>
            <person name="Kubicek C.P."/>
            <person name="Herrera-Estrella A."/>
            <person name="Seidl-Seiboth V."/>
            <person name="Martinez D.A."/>
            <person name="Druzhinina I.S."/>
            <person name="Thon M."/>
            <person name="Zeilinger S."/>
            <person name="Casas-Flores S."/>
            <person name="Horwitz B.A."/>
            <person name="Mukherjee P.K."/>
            <person name="Mukherjee M."/>
            <person name="Kredics L."/>
            <person name="Alcaraz L.D."/>
            <person name="Aerts A."/>
            <person name="Antal Z."/>
            <person name="Atanasova L."/>
            <person name="Cervantes-Badillo M.G."/>
            <person name="Challacombe J."/>
            <person name="Chertkov O."/>
            <person name="McCluskey K."/>
            <person name="Coulpier F."/>
            <person name="Deshpande N."/>
            <person name="von Doehren H."/>
            <person name="Ebbole D.J."/>
            <person name="Esquivel-Naranjo E.U."/>
            <person name="Fekete E."/>
            <person name="Flipphi M."/>
            <person name="Glaser F."/>
            <person name="Gomez-Rodriguez E.Y."/>
            <person name="Gruber S."/>
            <person name="Han C."/>
            <person name="Henrissat B."/>
            <person name="Hermosa R."/>
            <person name="Hernandez-Onate M."/>
            <person name="Karaffa L."/>
            <person name="Kosti I."/>
            <person name="Le Crom S."/>
            <person name="Lindquist E."/>
            <person name="Lucas S."/>
            <person name="Luebeck M."/>
            <person name="Luebeck P.S."/>
            <person name="Margeot A."/>
            <person name="Metz B."/>
            <person name="Misra M."/>
            <person name="Nevalainen H."/>
            <person name="Omann M."/>
            <person name="Packer N."/>
            <person name="Perrone G."/>
            <person name="Uresti-Rivera E.E."/>
            <person name="Salamov A."/>
            <person name="Schmoll M."/>
            <person name="Seiboth B."/>
            <person name="Shapiro H."/>
            <person name="Sukno S."/>
            <person name="Tamayo-Ramos J.A."/>
            <person name="Tisch D."/>
            <person name="Wiest A."/>
            <person name="Wilkinson H.H."/>
            <person name="Zhang M."/>
            <person name="Coutinho P.M."/>
            <person name="Kenerley C.M."/>
            <person name="Monte E."/>
            <person name="Baker S.E."/>
            <person name="Grigoriev I.V."/>
        </authorList>
    </citation>
    <scope>NUCLEOTIDE SEQUENCE [LARGE SCALE GENOMIC DNA]</scope>
    <source>
        <strain evidence="4">Gv29-8 / FGSC 10586</strain>
    </source>
</reference>
<dbReference type="OrthoDB" id="5335351at2759"/>
<proteinExistence type="predicted"/>
<gene>
    <name evidence="3" type="ORF">TRIVIDRAFT_177307</name>
</gene>
<dbReference type="eggNOG" id="ENOG502SCKF">
    <property type="taxonomic scope" value="Eukaryota"/>
</dbReference>
<evidence type="ECO:0000313" key="4">
    <source>
        <dbReference type="Proteomes" id="UP000007115"/>
    </source>
</evidence>
<feature type="compositionally biased region" description="Basic and acidic residues" evidence="2">
    <location>
        <begin position="1"/>
        <end position="16"/>
    </location>
</feature>
<dbReference type="STRING" id="413071.G9MIM5"/>
<dbReference type="GeneID" id="25788927"/>
<dbReference type="VEuPathDB" id="FungiDB:TRIVIDRAFT_177307"/>